<sequence>MADARELAGFRRAAVADESGEDGPLFAPGKCHSRQSNKPLNVLHVKDDAGEIGLAVYMQLASSRCSAAGDGTSFRLVFLSDVKLVLEVKGRELLSVYDYVCQGRISYLQPIAGGVVESISFEEE</sequence>
<accession>A0ABS5BXB2</accession>
<proteinExistence type="predicted"/>
<organism evidence="1 2">
    <name type="scientific">Gemmata palustris</name>
    <dbReference type="NCBI Taxonomy" id="2822762"/>
    <lineage>
        <taxon>Bacteria</taxon>
        <taxon>Pseudomonadati</taxon>
        <taxon>Planctomycetota</taxon>
        <taxon>Planctomycetia</taxon>
        <taxon>Gemmatales</taxon>
        <taxon>Gemmataceae</taxon>
        <taxon>Gemmata</taxon>
    </lineage>
</organism>
<comment type="caution">
    <text evidence="1">The sequence shown here is derived from an EMBL/GenBank/DDBJ whole genome shotgun (WGS) entry which is preliminary data.</text>
</comment>
<reference evidence="1 2" key="1">
    <citation type="submission" date="2021-04" db="EMBL/GenBank/DDBJ databases">
        <authorList>
            <person name="Ivanova A."/>
        </authorList>
    </citation>
    <scope>NUCLEOTIDE SEQUENCE [LARGE SCALE GENOMIC DNA]</scope>
    <source>
        <strain evidence="1 2">G18</strain>
    </source>
</reference>
<name>A0ABS5BXB2_9BACT</name>
<keyword evidence="2" id="KW-1185">Reference proteome</keyword>
<gene>
    <name evidence="1" type="ORF">J8F10_24295</name>
</gene>
<evidence type="ECO:0008006" key="3">
    <source>
        <dbReference type="Google" id="ProtNLM"/>
    </source>
</evidence>
<evidence type="ECO:0000313" key="1">
    <source>
        <dbReference type="EMBL" id="MBP3958382.1"/>
    </source>
</evidence>
<dbReference type="Proteomes" id="UP000676565">
    <property type="component" value="Unassembled WGS sequence"/>
</dbReference>
<evidence type="ECO:0000313" key="2">
    <source>
        <dbReference type="Proteomes" id="UP000676565"/>
    </source>
</evidence>
<dbReference type="RefSeq" id="WP_210658315.1">
    <property type="nucleotide sequence ID" value="NZ_JAGKQQ010000001.1"/>
</dbReference>
<protein>
    <recommendedName>
        <fullName evidence="3">PilZ domain-containing protein</fullName>
    </recommendedName>
</protein>
<dbReference type="EMBL" id="JAGKQQ010000001">
    <property type="protein sequence ID" value="MBP3958382.1"/>
    <property type="molecule type" value="Genomic_DNA"/>
</dbReference>